<feature type="region of interest" description="Disordered" evidence="3">
    <location>
        <begin position="307"/>
        <end position="375"/>
    </location>
</feature>
<gene>
    <name evidence="4" type="ORF">WJX74_003138</name>
</gene>
<feature type="compositionally biased region" description="Polar residues" evidence="3">
    <location>
        <begin position="84"/>
        <end position="97"/>
    </location>
</feature>
<feature type="compositionally biased region" description="Basic and acidic residues" evidence="3">
    <location>
        <begin position="1"/>
        <end position="11"/>
    </location>
</feature>
<dbReference type="Proteomes" id="UP001438707">
    <property type="component" value="Unassembled WGS sequence"/>
</dbReference>
<reference evidence="4 5" key="1">
    <citation type="journal article" date="2024" name="Nat. Commun.">
        <title>Phylogenomics reveals the evolutionary origins of lichenization in chlorophyte algae.</title>
        <authorList>
            <person name="Puginier C."/>
            <person name="Libourel C."/>
            <person name="Otte J."/>
            <person name="Skaloud P."/>
            <person name="Haon M."/>
            <person name="Grisel S."/>
            <person name="Petersen M."/>
            <person name="Berrin J.G."/>
            <person name="Delaux P.M."/>
            <person name="Dal Grande F."/>
            <person name="Keller J."/>
        </authorList>
    </citation>
    <scope>NUCLEOTIDE SEQUENCE [LARGE SCALE GENOMIC DNA]</scope>
    <source>
        <strain evidence="4 5">SAG 2145</strain>
    </source>
</reference>
<comment type="caution">
    <text evidence="4">The sequence shown here is derived from an EMBL/GenBank/DDBJ whole genome shotgun (WGS) entry which is preliminary data.</text>
</comment>
<evidence type="ECO:0000256" key="3">
    <source>
        <dbReference type="SAM" id="MobiDB-lite"/>
    </source>
</evidence>
<evidence type="ECO:0000256" key="2">
    <source>
        <dbReference type="ARBA" id="ARBA00022490"/>
    </source>
</evidence>
<keyword evidence="2" id="KW-0963">Cytoplasm</keyword>
<feature type="region of interest" description="Disordered" evidence="3">
    <location>
        <begin position="1"/>
        <end position="164"/>
    </location>
</feature>
<protein>
    <submittedName>
        <fullName evidence="4">Uncharacterized protein</fullName>
    </submittedName>
</protein>
<keyword evidence="5" id="KW-1185">Reference proteome</keyword>
<feature type="compositionally biased region" description="Polar residues" evidence="3">
    <location>
        <begin position="363"/>
        <end position="374"/>
    </location>
</feature>
<dbReference type="InterPro" id="IPR039900">
    <property type="entry name" value="Pat1-like"/>
</dbReference>
<dbReference type="AlphaFoldDB" id="A0AAW1SF76"/>
<name>A0AAW1SF76_9CHLO</name>
<evidence type="ECO:0000313" key="5">
    <source>
        <dbReference type="Proteomes" id="UP001438707"/>
    </source>
</evidence>
<evidence type="ECO:0000256" key="1">
    <source>
        <dbReference type="ARBA" id="ARBA00004201"/>
    </source>
</evidence>
<feature type="compositionally biased region" description="Low complexity" evidence="3">
    <location>
        <begin position="138"/>
        <end position="148"/>
    </location>
</feature>
<feature type="compositionally biased region" description="Acidic residues" evidence="3">
    <location>
        <begin position="45"/>
        <end position="77"/>
    </location>
</feature>
<sequence length="1184" mass="125315">MNVLGRERDGQDQSFDASKYGFFGEAQEGEDAGLEGSLEAGIDAPPEEDPGLVTEELDEAELWLSNEQDDAAPDEDISYASLFAGSQHSQPGSQSLGGINGSSFSPWAPQAPSASASASWGFPGSAFSQQPLPPAHSQQQEEQQQQQQHTGMAPSSGYSAFSAKPYGASMNGGVNGTSNPPGMPAALNSMASVDTTRSGVPTQPLSTQTPATMQAPTVEGSSEAAAITPELLASLQELLQKAQQPGADVVQSTQAVVRQLQQQLPPELVMSVLQQASGLQFDHSQPTKAPPQSSLAQQAGMHIAGSAPMTSFRAPSPGSFSQSTSPHALPAALARSTPPWNGLPLGPQPMGVQHASPVGNGMGQTSGLPRSPQLSPADMMMRLQLENQQRSLLGAGMSRPLGSGAIPNHMQMQPGFPGAGIPGRPAGLMPAINPAQGSADHLPGYLSSAQARAMRPDSLQMLQFQRNLLAQQQQQQQQAPRSQGMVSLADIEAQLLLQARGGPSPTFNQMQEPMRPGFPHLPRPGMSLPMPRPGLGTPVGSPAANGLLNAAAMRGAGLPGMGMPRPMQPRPGIMAGSPQLGGGMLTPQTLAASRIALERQQQAQQLQQTQQALAMMQSAGQLPHTLPRPQGFPGGPGGFQGPRGPGFPGQVPRFAPPRPQMGPMGMMGPRPDIFPPGLGYQQGPRNRLQSSKLMERAEIDQILRIQWKSLHGGPPYIEDYYYLAYVQKHGRNRNPRDFAPAALREMAPTERLGGEPLAYVKLEGLGKIPFSNIRRPKPLMDVAMTDESSASDEEETETIGTVVQGAEEGASEEVVEVKKAPKKKAVARPLEQEPQLAARIMIEDCMCLLLDVDDIDRLHAAYQGVRDNEGPLRQRRALLMEGFASSLRLSDSALCSHQTPGPSPRAAAASQPLTDGVFLRLMALPKGRVLLARALRLLYAPLSAGWVPAPELNGPRPTPTPTKGCSPAMRLAWALLRNVSYIFGGHTAAPLGLASLQAAQPDAQEVEERSKVAAAGVEVMQRLDSPRAVCDCIAALVSGDLINPSSSAAGQAPGSANHLLPLLPPTSANREMPWLGSIIAELLTRAQELGLASQPVAQLMGGMRGGLAVNEGHFWRDSVATLLSALQAHLNALLHLNQAAKEAGDAAAQEMTRKLVPIKLIRASLPQSSETQREELRSILFLLT</sequence>
<dbReference type="EMBL" id="JALJOS010000001">
    <property type="protein sequence ID" value="KAK9844492.1"/>
    <property type="molecule type" value="Genomic_DNA"/>
</dbReference>
<feature type="compositionally biased region" description="Low complexity" evidence="3">
    <location>
        <begin position="102"/>
        <end position="128"/>
    </location>
</feature>
<evidence type="ECO:0000313" key="4">
    <source>
        <dbReference type="EMBL" id="KAK9844492.1"/>
    </source>
</evidence>
<feature type="region of interest" description="Disordered" evidence="3">
    <location>
        <begin position="500"/>
        <end position="526"/>
    </location>
</feature>
<dbReference type="PANTHER" id="PTHR21551:SF0">
    <property type="entry name" value="PROTEIN ASSOCIATED WITH TOPO II RELATED-1, ISOFORM A"/>
    <property type="match status" value="1"/>
</dbReference>
<organism evidence="4 5">
    <name type="scientific">Apatococcus lobatus</name>
    <dbReference type="NCBI Taxonomy" id="904363"/>
    <lineage>
        <taxon>Eukaryota</taxon>
        <taxon>Viridiplantae</taxon>
        <taxon>Chlorophyta</taxon>
        <taxon>core chlorophytes</taxon>
        <taxon>Trebouxiophyceae</taxon>
        <taxon>Chlorellales</taxon>
        <taxon>Chlorellaceae</taxon>
        <taxon>Apatococcus</taxon>
    </lineage>
</organism>
<comment type="subcellular location">
    <subcellularLocation>
        <location evidence="1">Cytoplasm</location>
        <location evidence="1">P-body</location>
    </subcellularLocation>
</comment>
<dbReference type="GO" id="GO:0000932">
    <property type="term" value="C:P-body"/>
    <property type="evidence" value="ECO:0007669"/>
    <property type="project" value="UniProtKB-SubCell"/>
</dbReference>
<proteinExistence type="predicted"/>
<dbReference type="PANTHER" id="PTHR21551">
    <property type="entry name" value="TOPOISOMERASE II-ASSOCIATED PROTEIN PAT1"/>
    <property type="match status" value="1"/>
</dbReference>
<dbReference type="GO" id="GO:0003723">
    <property type="term" value="F:RNA binding"/>
    <property type="evidence" value="ECO:0007669"/>
    <property type="project" value="TreeGrafter"/>
</dbReference>
<dbReference type="GO" id="GO:0000290">
    <property type="term" value="P:deadenylation-dependent decapping of nuclear-transcribed mRNA"/>
    <property type="evidence" value="ECO:0007669"/>
    <property type="project" value="InterPro"/>
</dbReference>
<accession>A0AAW1SF76</accession>
<dbReference type="GO" id="GO:0033962">
    <property type="term" value="P:P-body assembly"/>
    <property type="evidence" value="ECO:0007669"/>
    <property type="project" value="TreeGrafter"/>
</dbReference>